<evidence type="ECO:0000256" key="1">
    <source>
        <dbReference type="ARBA" id="ARBA00022729"/>
    </source>
</evidence>
<dbReference type="PANTHER" id="PTHR35936:SF19">
    <property type="entry name" value="AMINO-ACID-BINDING PROTEIN YXEM-RELATED"/>
    <property type="match status" value="1"/>
</dbReference>
<dbReference type="HOGENOM" id="CLU_019602_18_5_9"/>
<feature type="domain" description="Solute-binding protein family 3/N-terminal" evidence="2">
    <location>
        <begin position="42"/>
        <end position="277"/>
    </location>
</feature>
<dbReference type="AlphaFoldDB" id="E8JRG5"/>
<dbReference type="PROSITE" id="PS51257">
    <property type="entry name" value="PROKAR_LIPOPROTEIN"/>
    <property type="match status" value="1"/>
</dbReference>
<name>E8JRG5_STREI</name>
<dbReference type="EMBL" id="AEVB01000038">
    <property type="protein sequence ID" value="EFW88199.1"/>
    <property type="molecule type" value="Genomic_DNA"/>
</dbReference>
<dbReference type="Proteomes" id="UP000005699">
    <property type="component" value="Unassembled WGS sequence"/>
</dbReference>
<evidence type="ECO:0000313" key="3">
    <source>
        <dbReference type="EMBL" id="EFW88199.1"/>
    </source>
</evidence>
<dbReference type="PANTHER" id="PTHR35936">
    <property type="entry name" value="MEMBRANE-BOUND LYTIC MUREIN TRANSGLYCOSYLASE F"/>
    <property type="match status" value="1"/>
</dbReference>
<evidence type="ECO:0000259" key="2">
    <source>
        <dbReference type="SMART" id="SM00062"/>
    </source>
</evidence>
<sequence>MIIRKEDDVMKLKRLLTTVVFASVAFILAACSNQSQSGGKTVVKIATDSDTAPFTFKENDNFKGYDIDVINAIFKDSKEYKVEFVTTAFDSILTGVDADRYQIAANDFNYNEERAKKYLFSDPISHSNYAITSAEGTRYDSLDDLSGKKTEVISGSNYAQVLENWNKENPDKEPINIKYAASSTGLTTRIQHIENGTIDFILYDAISSNYLIEDQGFNLTVTNVKDSIGGKNDGLEYLLFANTDEGKDLQKFVNKRIKELKADGTLTELSQNYFGGDFVSGIE</sequence>
<dbReference type="SUPFAM" id="SSF53850">
    <property type="entry name" value="Periplasmic binding protein-like II"/>
    <property type="match status" value="1"/>
</dbReference>
<dbReference type="eggNOG" id="COG0834">
    <property type="taxonomic scope" value="Bacteria"/>
</dbReference>
<keyword evidence="1" id="KW-0732">Signal</keyword>
<dbReference type="SMART" id="SM00062">
    <property type="entry name" value="PBPb"/>
    <property type="match status" value="1"/>
</dbReference>
<protein>
    <submittedName>
        <fullName evidence="3">ABC transporter, substrate-binding protein, family 3</fullName>
    </submittedName>
</protein>
<dbReference type="InterPro" id="IPR001638">
    <property type="entry name" value="Solute-binding_3/MltF_N"/>
</dbReference>
<proteinExistence type="predicted"/>
<dbReference type="Gene3D" id="3.40.190.10">
    <property type="entry name" value="Periplasmic binding protein-like II"/>
    <property type="match status" value="2"/>
</dbReference>
<comment type="caution">
    <text evidence="3">The sequence shown here is derived from an EMBL/GenBank/DDBJ whole genome shotgun (WGS) entry which is preliminary data.</text>
</comment>
<accession>E8JRG5</accession>
<organism evidence="3 4">
    <name type="scientific">Streptococcus equinus ATCC 9812</name>
    <dbReference type="NCBI Taxonomy" id="525379"/>
    <lineage>
        <taxon>Bacteria</taxon>
        <taxon>Bacillati</taxon>
        <taxon>Bacillota</taxon>
        <taxon>Bacilli</taxon>
        <taxon>Lactobacillales</taxon>
        <taxon>Streptococcaceae</taxon>
        <taxon>Streptococcus</taxon>
    </lineage>
</organism>
<evidence type="ECO:0000313" key="4">
    <source>
        <dbReference type="Proteomes" id="UP000005699"/>
    </source>
</evidence>
<reference evidence="3 4" key="1">
    <citation type="submission" date="2010-12" db="EMBL/GenBank/DDBJ databases">
        <authorList>
            <person name="Muzny D."/>
            <person name="Qin X."/>
            <person name="Deng J."/>
            <person name="Jiang H."/>
            <person name="Liu Y."/>
            <person name="Qu J."/>
            <person name="Song X.-Z."/>
            <person name="Zhang L."/>
            <person name="Thornton R."/>
            <person name="Coyle M."/>
            <person name="Francisco L."/>
            <person name="Jackson L."/>
            <person name="Javaid M."/>
            <person name="Korchina V."/>
            <person name="Kovar C."/>
            <person name="Mata R."/>
            <person name="Mathew T."/>
            <person name="Ngo R."/>
            <person name="Nguyen L."/>
            <person name="Nguyen N."/>
            <person name="Okwuonu G."/>
            <person name="Ongeri F."/>
            <person name="Pham C."/>
            <person name="Simmons D."/>
            <person name="Wilczek-Boney K."/>
            <person name="Hale W."/>
            <person name="Jakkamsetti A."/>
            <person name="Pham P."/>
            <person name="Ruth R."/>
            <person name="San Lucas F."/>
            <person name="Warren J."/>
            <person name="Zhang J."/>
            <person name="Zhao Z."/>
            <person name="Zhou C."/>
            <person name="Zhu D."/>
            <person name="Lee S."/>
            <person name="Bess C."/>
            <person name="Blankenburg K."/>
            <person name="Forbes L."/>
            <person name="Fu Q."/>
            <person name="Gubbala S."/>
            <person name="Hirani K."/>
            <person name="Jayaseelan J.C."/>
            <person name="Lara F."/>
            <person name="Munidasa M."/>
            <person name="Palculict T."/>
            <person name="Patil S."/>
            <person name="Pu L.-L."/>
            <person name="Saada N."/>
            <person name="Tang L."/>
            <person name="Weissenberger G."/>
            <person name="Zhu Y."/>
            <person name="Hemphill L."/>
            <person name="Shang Y."/>
            <person name="Youmans B."/>
            <person name="Ayvaz T."/>
            <person name="Ross M."/>
            <person name="Santibanez J."/>
            <person name="Aqrawi P."/>
            <person name="Gross S."/>
            <person name="Joshi V."/>
            <person name="Fowler G."/>
            <person name="Nazareth L."/>
            <person name="Reid J."/>
            <person name="Worley K."/>
            <person name="Petrosino J."/>
            <person name="Highlander S."/>
            <person name="Gibbs R."/>
        </authorList>
    </citation>
    <scope>NUCLEOTIDE SEQUENCE [LARGE SCALE GENOMIC DNA]</scope>
    <source>
        <strain evidence="3 4">ATCC 9812</strain>
    </source>
</reference>
<dbReference type="Pfam" id="PF00497">
    <property type="entry name" value="SBP_bac_3"/>
    <property type="match status" value="1"/>
</dbReference>
<gene>
    <name evidence="3" type="ORF">HMPREF0819_1588</name>
</gene>